<reference evidence="6 7" key="1">
    <citation type="submission" date="2020-04" db="EMBL/GenBank/DDBJ databases">
        <authorList>
            <person name="Doyle D.A."/>
        </authorList>
    </citation>
    <scope>NUCLEOTIDE SEQUENCE [LARGE SCALE GENOMIC DNA]</scope>
    <source>
        <strain evidence="6 7">P21</strain>
    </source>
</reference>
<protein>
    <recommendedName>
        <fullName evidence="5">HTH luxR-type domain-containing protein</fullName>
    </recommendedName>
</protein>
<evidence type="ECO:0000313" key="7">
    <source>
        <dbReference type="Proteomes" id="UP000537131"/>
    </source>
</evidence>
<dbReference type="Gene3D" id="1.25.40.10">
    <property type="entry name" value="Tetratricopeptide repeat domain"/>
    <property type="match status" value="1"/>
</dbReference>
<dbReference type="PRINTS" id="PR00038">
    <property type="entry name" value="HTHLUXR"/>
</dbReference>
<dbReference type="Gene3D" id="3.40.50.300">
    <property type="entry name" value="P-loop containing nucleotide triphosphate hydrolases"/>
    <property type="match status" value="1"/>
</dbReference>
<evidence type="ECO:0000256" key="4">
    <source>
        <dbReference type="PROSITE-ProRule" id="PRU00339"/>
    </source>
</evidence>
<dbReference type="InterPro" id="IPR016032">
    <property type="entry name" value="Sig_transdc_resp-reg_C-effctor"/>
</dbReference>
<dbReference type="RefSeq" id="WP_169299162.1">
    <property type="nucleotide sequence ID" value="NZ_JABBNI010000047.1"/>
</dbReference>
<dbReference type="InterPro" id="IPR000792">
    <property type="entry name" value="Tscrpt_reg_LuxR_C"/>
</dbReference>
<feature type="domain" description="HTH luxR-type" evidence="5">
    <location>
        <begin position="824"/>
        <end position="889"/>
    </location>
</feature>
<dbReference type="PROSITE" id="PS50005">
    <property type="entry name" value="TPR"/>
    <property type="match status" value="1"/>
</dbReference>
<dbReference type="InterPro" id="IPR011990">
    <property type="entry name" value="TPR-like_helical_dom_sf"/>
</dbReference>
<feature type="repeat" description="TPR" evidence="4">
    <location>
        <begin position="580"/>
        <end position="613"/>
    </location>
</feature>
<dbReference type="PANTHER" id="PTHR44688:SF16">
    <property type="entry name" value="DNA-BINDING TRANSCRIPTIONAL ACTIVATOR DEVR_DOSR"/>
    <property type="match status" value="1"/>
</dbReference>
<comment type="caution">
    <text evidence="6">The sequence shown here is derived from an EMBL/GenBank/DDBJ whole genome shotgun (WGS) entry which is preliminary data.</text>
</comment>
<proteinExistence type="predicted"/>
<dbReference type="Gene3D" id="1.10.10.10">
    <property type="entry name" value="Winged helix-like DNA-binding domain superfamily/Winged helix DNA-binding domain"/>
    <property type="match status" value="1"/>
</dbReference>
<dbReference type="SMART" id="SM00421">
    <property type="entry name" value="HTH_LUXR"/>
    <property type="match status" value="1"/>
</dbReference>
<dbReference type="Pfam" id="PF17874">
    <property type="entry name" value="TPR_MalT"/>
    <property type="match status" value="1"/>
</dbReference>
<dbReference type="EMBL" id="JABBNI010000047">
    <property type="protein sequence ID" value="NMM64567.1"/>
    <property type="molecule type" value="Genomic_DNA"/>
</dbReference>
<keyword evidence="1" id="KW-0805">Transcription regulation</keyword>
<evidence type="ECO:0000256" key="1">
    <source>
        <dbReference type="ARBA" id="ARBA00023015"/>
    </source>
</evidence>
<dbReference type="InterPro" id="IPR041617">
    <property type="entry name" value="TPR_MalT"/>
</dbReference>
<dbReference type="SUPFAM" id="SSF52540">
    <property type="entry name" value="P-loop containing nucleoside triphosphate hydrolases"/>
    <property type="match status" value="1"/>
</dbReference>
<keyword evidence="2" id="KW-0238">DNA-binding</keyword>
<dbReference type="AlphaFoldDB" id="A0A7Y0EJK3"/>
<dbReference type="SUPFAM" id="SSF48452">
    <property type="entry name" value="TPR-like"/>
    <property type="match status" value="1"/>
</dbReference>
<sequence>MDKVFIKSKINIPKVKDKIVKREDLFNRLNEAINYKLILITAPAGFGKSTLIASWLNFNIKKKYSTAWLSLSKRDSEPIVFWKYIVYALDKIKEGIMKNSVLTFNSFQFKSGFDTEILAVILNDLDELKEDLFLVIDDLYLISNKAIYDQLKFFIRNMPPNIHIVIISRVVPDIGISKLRATDNMLQLSQEDLSFTKKETETFFKEVMSVDISDNAVNILEERTEGWAAGLQMAGLSLKNTKNEKNFLNSFKGDHRYVLDYLMEEVFSLLDKETQDFLMKTSILEEMSYDLCNRVAQIKNSQELLEKIDTENLFMIPLDENKEWYRYHHLFKDFLRNRRSMKVEDILPEAYNAAAQWYKENGFYDEAINFYIEAENYDEARIIIEKIDMDLMFSGDMKKVYDWCMAIPKEMFYAIPRLCMNAAWFTCTNGDYKATDNYLKYAEQALKLQGNEVDVKYFFTEIMIIKGMLATLEKDSNKIMEYANKAKDYGNKHNILKATNALLKGTACIYEGDVRTAIVFFEECLEISKNINNYYTAVMANKSLIISKILRGNIFEAEKLCIDLMEYLTERHAANIPIAAAIYNDLADIYYEWNELDKSIEYVKKALKLAKKGEVGWILCTSYMTLAKIFFATFNIEDALKYLDKAEKFRLNDKLFDVKLEFLMVKANIFLRSGNFEGVEKLINDDIFNCLIKCNIAYPYYYLTKIRYLIFKNTLDEAETLIIGLCETFERRKVNKVLAEALILKSIIYEKKGNKKEAIEALIKAINISYKEKYLRIFLNEEKYLKELIINEGTKLQALIKKEAKSFLNQIIEGFNNKINIMKKPAYLEILSVRELEVLKYLQKGFTNLEIADALFVSVNTVKTHLLNIYTKLDVHSRAEALTKANEFGIF</sequence>
<organism evidence="6 7">
    <name type="scientific">Clostridium muellerianum</name>
    <dbReference type="NCBI Taxonomy" id="2716538"/>
    <lineage>
        <taxon>Bacteria</taxon>
        <taxon>Bacillati</taxon>
        <taxon>Bacillota</taxon>
        <taxon>Clostridia</taxon>
        <taxon>Eubacteriales</taxon>
        <taxon>Clostridiaceae</taxon>
        <taxon>Clostridium</taxon>
    </lineage>
</organism>
<dbReference type="CDD" id="cd06170">
    <property type="entry name" value="LuxR_C_like"/>
    <property type="match status" value="1"/>
</dbReference>
<keyword evidence="3" id="KW-0804">Transcription</keyword>
<evidence type="ECO:0000256" key="2">
    <source>
        <dbReference type="ARBA" id="ARBA00023125"/>
    </source>
</evidence>
<dbReference type="Pfam" id="PF00196">
    <property type="entry name" value="GerE"/>
    <property type="match status" value="1"/>
</dbReference>
<evidence type="ECO:0000256" key="3">
    <source>
        <dbReference type="ARBA" id="ARBA00023163"/>
    </source>
</evidence>
<evidence type="ECO:0000259" key="5">
    <source>
        <dbReference type="PROSITE" id="PS50043"/>
    </source>
</evidence>
<dbReference type="PANTHER" id="PTHR44688">
    <property type="entry name" value="DNA-BINDING TRANSCRIPTIONAL ACTIVATOR DEVR_DOSR"/>
    <property type="match status" value="1"/>
</dbReference>
<evidence type="ECO:0000313" key="6">
    <source>
        <dbReference type="EMBL" id="NMM64567.1"/>
    </source>
</evidence>
<dbReference type="Pfam" id="PF25873">
    <property type="entry name" value="WHD_MalT"/>
    <property type="match status" value="1"/>
</dbReference>
<dbReference type="InterPro" id="IPR019734">
    <property type="entry name" value="TPR_rpt"/>
</dbReference>
<dbReference type="GO" id="GO:0003677">
    <property type="term" value="F:DNA binding"/>
    <property type="evidence" value="ECO:0007669"/>
    <property type="project" value="UniProtKB-KW"/>
</dbReference>
<dbReference type="PROSITE" id="PS00622">
    <property type="entry name" value="HTH_LUXR_1"/>
    <property type="match status" value="1"/>
</dbReference>
<keyword evidence="4" id="KW-0802">TPR repeat</keyword>
<name>A0A7Y0EJK3_9CLOT</name>
<gene>
    <name evidence="6" type="ORF">HBE96_18335</name>
</gene>
<dbReference type="PROSITE" id="PS50043">
    <property type="entry name" value="HTH_LUXR_2"/>
    <property type="match status" value="1"/>
</dbReference>
<keyword evidence="7" id="KW-1185">Reference proteome</keyword>
<reference evidence="6 7" key="2">
    <citation type="submission" date="2020-06" db="EMBL/GenBank/DDBJ databases">
        <title>Complete Genome Sequence of Clostridium muelleri sp. nov. P21T, an Acid-Alcohol Producing Acetogen Isolated from Old Hay.</title>
        <authorList>
            <person name="Duncan K.E."/>
            <person name="Tanner R.S."/>
        </authorList>
    </citation>
    <scope>NUCLEOTIDE SEQUENCE [LARGE SCALE GENOMIC DNA]</scope>
    <source>
        <strain evidence="6 7">P21</strain>
    </source>
</reference>
<dbReference type="Proteomes" id="UP000537131">
    <property type="component" value="Unassembled WGS sequence"/>
</dbReference>
<dbReference type="InterPro" id="IPR059106">
    <property type="entry name" value="WHD_MalT"/>
</dbReference>
<dbReference type="InterPro" id="IPR036388">
    <property type="entry name" value="WH-like_DNA-bd_sf"/>
</dbReference>
<dbReference type="GO" id="GO:0006355">
    <property type="term" value="P:regulation of DNA-templated transcription"/>
    <property type="evidence" value="ECO:0007669"/>
    <property type="project" value="InterPro"/>
</dbReference>
<accession>A0A7Y0EJK3</accession>
<dbReference type="SMART" id="SM00028">
    <property type="entry name" value="TPR"/>
    <property type="match status" value="5"/>
</dbReference>
<dbReference type="InterPro" id="IPR027417">
    <property type="entry name" value="P-loop_NTPase"/>
</dbReference>
<dbReference type="SUPFAM" id="SSF46894">
    <property type="entry name" value="C-terminal effector domain of the bipartite response regulators"/>
    <property type="match status" value="1"/>
</dbReference>